<sequence length="155" mass="16910">LGSAALAAGAVHGSYLYRAQLDGVPGMRPWLEAVCAAYGCTLGRGPGYQQALEVEQRRLERHPDREDALILGATMRYTGGEPAPFPQMRLTLRDLDGHVTGQRWIGPEDYLADRRLRARLEAGMQPGMRIPVRLAVAEPEGGAESFSLAFRAPPQ</sequence>
<dbReference type="InterPro" id="IPR021834">
    <property type="entry name" value="DUF3426"/>
</dbReference>
<organism evidence="1 2">
    <name type="scientific">Halorhodospira neutriphila</name>
    <dbReference type="NCBI Taxonomy" id="168379"/>
    <lineage>
        <taxon>Bacteria</taxon>
        <taxon>Pseudomonadati</taxon>
        <taxon>Pseudomonadota</taxon>
        <taxon>Gammaproteobacteria</taxon>
        <taxon>Chromatiales</taxon>
        <taxon>Ectothiorhodospiraceae</taxon>
        <taxon>Halorhodospira</taxon>
    </lineage>
</organism>
<dbReference type="Proteomes" id="UP000738126">
    <property type="component" value="Unassembled WGS sequence"/>
</dbReference>
<feature type="non-terminal residue" evidence="1">
    <location>
        <position position="1"/>
    </location>
</feature>
<dbReference type="RefSeq" id="WP_200259939.1">
    <property type="nucleotide sequence ID" value="NZ_NRSH01000109.1"/>
</dbReference>
<protein>
    <recommendedName>
        <fullName evidence="3">DUF3426 domain-containing protein</fullName>
    </recommendedName>
</protein>
<accession>A0ABS1E963</accession>
<name>A0ABS1E963_9GAMM</name>
<reference evidence="1 2" key="1">
    <citation type="journal article" date="2020" name="Microorganisms">
        <title>Osmotic Adaptation and Compatible Solute Biosynthesis of Phototrophic Bacteria as Revealed from Genome Analyses.</title>
        <authorList>
            <person name="Imhoff J.F."/>
            <person name="Rahn T."/>
            <person name="Kunzel S."/>
            <person name="Keller A."/>
            <person name="Neulinger S.C."/>
        </authorList>
    </citation>
    <scope>NUCLEOTIDE SEQUENCE [LARGE SCALE GENOMIC DNA]</scope>
    <source>
        <strain evidence="1 2">DSM 15116</strain>
    </source>
</reference>
<proteinExistence type="predicted"/>
<evidence type="ECO:0000313" key="1">
    <source>
        <dbReference type="EMBL" id="MBK1727180.1"/>
    </source>
</evidence>
<dbReference type="EMBL" id="NRSH01000109">
    <property type="protein sequence ID" value="MBK1727180.1"/>
    <property type="molecule type" value="Genomic_DNA"/>
</dbReference>
<comment type="caution">
    <text evidence="1">The sequence shown here is derived from an EMBL/GenBank/DDBJ whole genome shotgun (WGS) entry which is preliminary data.</text>
</comment>
<gene>
    <name evidence="1" type="ORF">CKO13_09140</name>
</gene>
<evidence type="ECO:0000313" key="2">
    <source>
        <dbReference type="Proteomes" id="UP000738126"/>
    </source>
</evidence>
<evidence type="ECO:0008006" key="3">
    <source>
        <dbReference type="Google" id="ProtNLM"/>
    </source>
</evidence>
<dbReference type="Pfam" id="PF11906">
    <property type="entry name" value="DUF3426"/>
    <property type="match status" value="1"/>
</dbReference>
<keyword evidence="2" id="KW-1185">Reference proteome</keyword>